<dbReference type="Proteomes" id="UP000501467">
    <property type="component" value="Chromosome"/>
</dbReference>
<dbReference type="RefSeq" id="WP_005779991.1">
    <property type="nucleotide sequence ID" value="NZ_CABJEQ010000011.1"/>
</dbReference>
<organism evidence="6 9">
    <name type="scientific">Bacteroides fragilis</name>
    <dbReference type="NCBI Taxonomy" id="817"/>
    <lineage>
        <taxon>Bacteria</taxon>
        <taxon>Pseudomonadati</taxon>
        <taxon>Bacteroidota</taxon>
        <taxon>Bacteroidia</taxon>
        <taxon>Bacteroidales</taxon>
        <taxon>Bacteroidaceae</taxon>
        <taxon>Bacteroides</taxon>
    </lineage>
</organism>
<accession>A0A081TS90</accession>
<dbReference type="Proteomes" id="UP000266644">
    <property type="component" value="Unassembled WGS sequence"/>
</dbReference>
<evidence type="ECO:0000313" key="6">
    <source>
        <dbReference type="EMBL" id="RGY66840.1"/>
    </source>
</evidence>
<sequence length="389" mass="43437">MAAKILSVDDELDLEVLLTQYFRRQIRKGEYEFAFAHNGLEALQKLLETPDFDIILSDINMPEMDGLTLLAKINELKNPAMKCIMVSAYGDMDNIRSAMNKGAFDFATKPIDLEDLSRTIEKAIEQVRYIRESQQEHNQLESIKNDLAIAGEIQQTILPRSFPPFPELAGMVDIYASMTPAKDVGGDFYDFFQIDDERIGLVIADVSGKGVPASLFMAVSRTLLRATALRGVSSAECLTYANKLLCKESMDSMFVTVFYGIYNCRTGVMDYTNAGHNPPSILRRNRSAAYLPVASNFVVGVFDDIEFESNTLEFGVGDTLLLYTDGVTEAFNDKREQFSEGKLQEVLGALQEDTSAKEVVTQVLHSVRAFSGDYPQSDDITLLSLQRIR</sequence>
<dbReference type="InterPro" id="IPR052016">
    <property type="entry name" value="Bact_Sigma-Reg"/>
</dbReference>
<dbReference type="SMART" id="SM00331">
    <property type="entry name" value="PP2C_SIG"/>
    <property type="match status" value="1"/>
</dbReference>
<dbReference type="PANTHER" id="PTHR43156:SF2">
    <property type="entry name" value="STAGE II SPORULATION PROTEIN E"/>
    <property type="match status" value="1"/>
</dbReference>
<evidence type="ECO:0000313" key="5">
    <source>
        <dbReference type="EMBL" id="QKH83038.1"/>
    </source>
</evidence>
<dbReference type="EMBL" id="JAPUAC010000013">
    <property type="protein sequence ID" value="MCZ2655607.1"/>
    <property type="molecule type" value="Genomic_DNA"/>
</dbReference>
<dbReference type="InterPro" id="IPR001789">
    <property type="entry name" value="Sig_transdc_resp-reg_receiver"/>
</dbReference>
<evidence type="ECO:0000313" key="10">
    <source>
        <dbReference type="Proteomes" id="UP000501467"/>
    </source>
</evidence>
<dbReference type="GO" id="GO:0016791">
    <property type="term" value="F:phosphatase activity"/>
    <property type="evidence" value="ECO:0007669"/>
    <property type="project" value="TreeGrafter"/>
</dbReference>
<dbReference type="SUPFAM" id="SSF52172">
    <property type="entry name" value="CheY-like"/>
    <property type="match status" value="1"/>
</dbReference>
<dbReference type="Pfam" id="PF00072">
    <property type="entry name" value="Response_reg"/>
    <property type="match status" value="1"/>
</dbReference>
<evidence type="ECO:0000313" key="9">
    <source>
        <dbReference type="Proteomes" id="UP000284614"/>
    </source>
</evidence>
<protein>
    <submittedName>
        <fullName evidence="6">Response regulator</fullName>
    </submittedName>
    <submittedName>
        <fullName evidence="4">SpoIIE family protein phosphatase</fullName>
    </submittedName>
</protein>
<dbReference type="Proteomes" id="UP000284614">
    <property type="component" value="Unassembled WGS sequence"/>
</dbReference>
<dbReference type="PROSITE" id="PS50110">
    <property type="entry name" value="RESPONSE_REGULATORY"/>
    <property type="match status" value="1"/>
</dbReference>
<reference evidence="4" key="3">
    <citation type="submission" date="2022-12" db="EMBL/GenBank/DDBJ databases">
        <title>Development of a Multilocus Sequence Typing Scheme for Bacteroides fragilis Based on Whole Genome Sequencing Data and Clinical Application.</title>
        <authorList>
            <person name="Nielsen F.D."/>
            <person name="Justesen U.S."/>
        </authorList>
    </citation>
    <scope>NUCLEOTIDE SEQUENCE</scope>
    <source>
        <strain evidence="4">BF_BC_ODE_DK_2015_2</strain>
    </source>
</reference>
<reference evidence="5 10" key="2">
    <citation type="submission" date="2020-05" db="EMBL/GenBank/DDBJ databases">
        <title>FDA dAtabase for Regulatory Grade micrObial Sequences (FDA-ARGOS): Supporting development and validation of Infectious Disease Dx tests.</title>
        <authorList>
            <person name="Bojja K."/>
            <person name="Kessler A."/>
            <person name="Tallon L."/>
            <person name="Sadzewicz L."/>
            <person name="Zhao X."/>
            <person name="Vavikolanu K."/>
            <person name="Mehta A."/>
            <person name="Aluvathingal J."/>
            <person name="Nadendla S."/>
            <person name="Myers T."/>
            <person name="Yan Y."/>
            <person name="Sichtig H."/>
        </authorList>
    </citation>
    <scope>NUCLEOTIDE SEQUENCE [LARGE SCALE GENOMIC DNA]</scope>
    <source>
        <strain evidence="5 10">FDAARGOS_763</strain>
    </source>
</reference>
<evidence type="ECO:0000313" key="4">
    <source>
        <dbReference type="EMBL" id="MCZ2655607.1"/>
    </source>
</evidence>
<dbReference type="InterPro" id="IPR011006">
    <property type="entry name" value="CheY-like_superfamily"/>
</dbReference>
<feature type="domain" description="Response regulatory" evidence="3">
    <location>
        <begin position="4"/>
        <end position="124"/>
    </location>
</feature>
<dbReference type="InterPro" id="IPR001932">
    <property type="entry name" value="PPM-type_phosphatase-like_dom"/>
</dbReference>
<keyword evidence="2" id="KW-0597">Phosphoprotein</keyword>
<dbReference type="Gene3D" id="3.60.40.10">
    <property type="entry name" value="PPM-type phosphatase domain"/>
    <property type="match status" value="1"/>
</dbReference>
<dbReference type="Pfam" id="PF07228">
    <property type="entry name" value="SpoIIE"/>
    <property type="match status" value="1"/>
</dbReference>
<name>A0A081TS90_BACFG</name>
<dbReference type="AlphaFoldDB" id="A0A081TS90"/>
<evidence type="ECO:0000313" key="8">
    <source>
        <dbReference type="Proteomes" id="UP000266644"/>
    </source>
</evidence>
<evidence type="ECO:0000256" key="1">
    <source>
        <dbReference type="ARBA" id="ARBA00022801"/>
    </source>
</evidence>
<keyword evidence="1" id="KW-0378">Hydrolase</keyword>
<gene>
    <name evidence="7" type="ORF">DW228_14585</name>
    <name evidence="6" type="ORF">DXA27_17215</name>
    <name evidence="5" type="ORF">FOC69_01160</name>
    <name evidence="4" type="ORF">O1422_15690</name>
</gene>
<proteinExistence type="predicted"/>
<dbReference type="Gene3D" id="3.40.50.2300">
    <property type="match status" value="1"/>
</dbReference>
<evidence type="ECO:0000256" key="2">
    <source>
        <dbReference type="PROSITE-ProRule" id="PRU00169"/>
    </source>
</evidence>
<dbReference type="InterPro" id="IPR036457">
    <property type="entry name" value="PPM-type-like_dom_sf"/>
</dbReference>
<dbReference type="SMART" id="SM00448">
    <property type="entry name" value="REC"/>
    <property type="match status" value="1"/>
</dbReference>
<reference evidence="8 9" key="1">
    <citation type="submission" date="2018-08" db="EMBL/GenBank/DDBJ databases">
        <title>A genome reference for cultivated species of the human gut microbiota.</title>
        <authorList>
            <person name="Zou Y."/>
            <person name="Xue W."/>
            <person name="Luo G."/>
        </authorList>
    </citation>
    <scope>NUCLEOTIDE SEQUENCE [LARGE SCALE GENOMIC DNA]</scope>
    <source>
        <strain evidence="7 8">AM18-6</strain>
        <strain evidence="6 9">OF01-1</strain>
    </source>
</reference>
<dbReference type="Proteomes" id="UP001075704">
    <property type="component" value="Unassembled WGS sequence"/>
</dbReference>
<dbReference type="EMBL" id="QRJE01000023">
    <property type="protein sequence ID" value="RHH09575.1"/>
    <property type="molecule type" value="Genomic_DNA"/>
</dbReference>
<dbReference type="PANTHER" id="PTHR43156">
    <property type="entry name" value="STAGE II SPORULATION PROTEIN E-RELATED"/>
    <property type="match status" value="1"/>
</dbReference>
<dbReference type="CDD" id="cd17536">
    <property type="entry name" value="REC_YesN-like"/>
    <property type="match status" value="1"/>
</dbReference>
<evidence type="ECO:0000313" key="7">
    <source>
        <dbReference type="EMBL" id="RHH09575.1"/>
    </source>
</evidence>
<feature type="modified residue" description="4-aspartylphosphate" evidence="2">
    <location>
        <position position="58"/>
    </location>
</feature>
<dbReference type="EMBL" id="QSDG01000017">
    <property type="protein sequence ID" value="RGY66840.1"/>
    <property type="molecule type" value="Genomic_DNA"/>
</dbReference>
<dbReference type="SUPFAM" id="SSF81606">
    <property type="entry name" value="PP2C-like"/>
    <property type="match status" value="1"/>
</dbReference>
<dbReference type="EMBL" id="CP054003">
    <property type="protein sequence ID" value="QKH83038.1"/>
    <property type="molecule type" value="Genomic_DNA"/>
</dbReference>
<dbReference type="GO" id="GO:0000160">
    <property type="term" value="P:phosphorelay signal transduction system"/>
    <property type="evidence" value="ECO:0007669"/>
    <property type="project" value="InterPro"/>
</dbReference>
<evidence type="ECO:0000259" key="3">
    <source>
        <dbReference type="PROSITE" id="PS50110"/>
    </source>
</evidence>